<organism evidence="6 7">
    <name type="scientific">Oryzias melastigma</name>
    <name type="common">Marine medaka</name>
    <dbReference type="NCBI Taxonomy" id="30732"/>
    <lineage>
        <taxon>Eukaryota</taxon>
        <taxon>Metazoa</taxon>
        <taxon>Chordata</taxon>
        <taxon>Craniata</taxon>
        <taxon>Vertebrata</taxon>
        <taxon>Euteleostomi</taxon>
        <taxon>Actinopterygii</taxon>
        <taxon>Neopterygii</taxon>
        <taxon>Teleostei</taxon>
        <taxon>Neoteleostei</taxon>
        <taxon>Acanthomorphata</taxon>
        <taxon>Ovalentaria</taxon>
        <taxon>Atherinomorphae</taxon>
        <taxon>Beloniformes</taxon>
        <taxon>Adrianichthyidae</taxon>
        <taxon>Oryziinae</taxon>
        <taxon>Oryzias</taxon>
    </lineage>
</organism>
<keyword evidence="4" id="KW-0732">Signal</keyword>
<dbReference type="FunFam" id="1.10.30.10:FF:000072">
    <property type="entry name" value="FACT complex subunit SSRP1"/>
    <property type="match status" value="1"/>
</dbReference>
<gene>
    <name evidence="6" type="ORF">FQA47_001984</name>
</gene>
<dbReference type="CDD" id="cd21994">
    <property type="entry name" value="HMG-box_SSRP1-like"/>
    <property type="match status" value="1"/>
</dbReference>
<feature type="region of interest" description="Disordered" evidence="3">
    <location>
        <begin position="84"/>
        <end position="110"/>
    </location>
</feature>
<dbReference type="SUPFAM" id="SSF47095">
    <property type="entry name" value="HMG-box"/>
    <property type="match status" value="1"/>
</dbReference>
<evidence type="ECO:0000256" key="3">
    <source>
        <dbReference type="SAM" id="MobiDB-lite"/>
    </source>
</evidence>
<feature type="region of interest" description="Disordered" evidence="3">
    <location>
        <begin position="129"/>
        <end position="203"/>
    </location>
</feature>
<dbReference type="Gene3D" id="1.10.30.10">
    <property type="entry name" value="High mobility group box domain"/>
    <property type="match status" value="1"/>
</dbReference>
<evidence type="ECO:0000313" key="6">
    <source>
        <dbReference type="EMBL" id="KAF6726673.1"/>
    </source>
</evidence>
<evidence type="ECO:0000256" key="1">
    <source>
        <dbReference type="ARBA" id="ARBA00023125"/>
    </source>
</evidence>
<reference evidence="6" key="1">
    <citation type="journal article" name="BMC Genomics">
        <title>Long-read sequencing and de novo genome assembly of marine medaka (Oryzias melastigma).</title>
        <authorList>
            <person name="Liang P."/>
            <person name="Saqib H.S.A."/>
            <person name="Ni X."/>
            <person name="Shen Y."/>
        </authorList>
    </citation>
    <scope>NUCLEOTIDE SEQUENCE</scope>
    <source>
        <strain evidence="6">Bigg-433</strain>
    </source>
</reference>
<feature type="domain" description="HMG box" evidence="5">
    <location>
        <begin position="196"/>
        <end position="264"/>
    </location>
</feature>
<feature type="compositionally biased region" description="Basic and acidic residues" evidence="3">
    <location>
        <begin position="302"/>
        <end position="322"/>
    </location>
</feature>
<dbReference type="GO" id="GO:0005634">
    <property type="term" value="C:nucleus"/>
    <property type="evidence" value="ECO:0007669"/>
    <property type="project" value="UniProtKB-UniRule"/>
</dbReference>
<sequence>MGRRWVYDNCVFVCIMLTDLLLRGFRVSATPHTVVILTQRSANTIKQCSKAIGFYGDGGMKGKNDEYSDSDEDQHDAYLERMKAEGKIREEGNDSDESDAESGELDSEPGEQQQLLIWFNLLVYSVDESFNPGEEDDDIAEEYDSNASASDSSDEGDDSEDESSKKKKPKKVVKEKKERKERKPRKEKKQKDAGGPKRPMSAYMLWLNSSRERIKSENPGISITEISKKAGEMWRQLGKDEKEEWETKAGEAKRQYDKAKKEYKESGGGSTTTHYDSLLPPSLARESKKSTSKKEEKKRKSAGGDKDKERGGNDSFKSKEFIETSESSSDSDHKSKSKRKKVR</sequence>
<proteinExistence type="predicted"/>
<dbReference type="PANTHER" id="PTHR48112">
    <property type="entry name" value="HIGH MOBILITY GROUP PROTEIN DSP1"/>
    <property type="match status" value="1"/>
</dbReference>
<dbReference type="SMART" id="SM00398">
    <property type="entry name" value="HMG"/>
    <property type="match status" value="1"/>
</dbReference>
<feature type="DNA-binding region" description="HMG box" evidence="2">
    <location>
        <begin position="196"/>
        <end position="264"/>
    </location>
</feature>
<accession>A0A834C7A7</accession>
<dbReference type="PANTHER" id="PTHR48112:SF20">
    <property type="entry name" value="HIGH MOBILITY GROUP PROTEIN D-RELATED"/>
    <property type="match status" value="1"/>
</dbReference>
<feature type="compositionally biased region" description="Basic residues" evidence="3">
    <location>
        <begin position="165"/>
        <end position="188"/>
    </location>
</feature>
<dbReference type="InterPro" id="IPR050342">
    <property type="entry name" value="HMGB"/>
</dbReference>
<dbReference type="InterPro" id="IPR036910">
    <property type="entry name" value="HMG_box_dom_sf"/>
</dbReference>
<dbReference type="Pfam" id="PF00505">
    <property type="entry name" value="HMG_box"/>
    <property type="match status" value="1"/>
</dbReference>
<feature type="compositionally biased region" description="Acidic residues" evidence="3">
    <location>
        <begin position="133"/>
        <end position="144"/>
    </location>
</feature>
<dbReference type="AlphaFoldDB" id="A0A834C7A7"/>
<feature type="chain" id="PRO_5032582056" evidence="4">
    <location>
        <begin position="30"/>
        <end position="343"/>
    </location>
</feature>
<evidence type="ECO:0000313" key="7">
    <source>
        <dbReference type="Proteomes" id="UP000646548"/>
    </source>
</evidence>
<feature type="compositionally biased region" description="Basic and acidic residues" evidence="3">
    <location>
        <begin position="285"/>
        <end position="295"/>
    </location>
</feature>
<protein>
    <submittedName>
        <fullName evidence="6">FACT complex subunit SSRP1</fullName>
    </submittedName>
</protein>
<name>A0A834C7A7_ORYME</name>
<feature type="signal peptide" evidence="4">
    <location>
        <begin position="1"/>
        <end position="29"/>
    </location>
</feature>
<dbReference type="PROSITE" id="PS50118">
    <property type="entry name" value="HMG_BOX_2"/>
    <property type="match status" value="1"/>
</dbReference>
<dbReference type="GO" id="GO:0006357">
    <property type="term" value="P:regulation of transcription by RNA polymerase II"/>
    <property type="evidence" value="ECO:0007669"/>
    <property type="project" value="TreeGrafter"/>
</dbReference>
<evidence type="ECO:0000256" key="4">
    <source>
        <dbReference type="SAM" id="SignalP"/>
    </source>
</evidence>
<dbReference type="GO" id="GO:0003677">
    <property type="term" value="F:DNA binding"/>
    <property type="evidence" value="ECO:0007669"/>
    <property type="project" value="UniProtKB-UniRule"/>
</dbReference>
<evidence type="ECO:0000259" key="5">
    <source>
        <dbReference type="PROSITE" id="PS50118"/>
    </source>
</evidence>
<keyword evidence="2" id="KW-0539">Nucleus</keyword>
<keyword evidence="1 2" id="KW-0238">DNA-binding</keyword>
<dbReference type="InterPro" id="IPR009071">
    <property type="entry name" value="HMG_box_dom"/>
</dbReference>
<dbReference type="Proteomes" id="UP000646548">
    <property type="component" value="Unassembled WGS sequence"/>
</dbReference>
<evidence type="ECO:0000256" key="2">
    <source>
        <dbReference type="PROSITE-ProRule" id="PRU00267"/>
    </source>
</evidence>
<dbReference type="EMBL" id="WKFB01000321">
    <property type="protein sequence ID" value="KAF6726673.1"/>
    <property type="molecule type" value="Genomic_DNA"/>
</dbReference>
<feature type="compositionally biased region" description="Acidic residues" evidence="3">
    <location>
        <begin position="152"/>
        <end position="161"/>
    </location>
</feature>
<comment type="caution">
    <text evidence="6">The sequence shown here is derived from an EMBL/GenBank/DDBJ whole genome shotgun (WGS) entry which is preliminary data.</text>
</comment>
<feature type="compositionally biased region" description="Basic and acidic residues" evidence="3">
    <location>
        <begin position="234"/>
        <end position="265"/>
    </location>
</feature>
<feature type="compositionally biased region" description="Acidic residues" evidence="3">
    <location>
        <begin position="93"/>
        <end position="109"/>
    </location>
</feature>
<feature type="region of interest" description="Disordered" evidence="3">
    <location>
        <begin position="234"/>
        <end position="343"/>
    </location>
</feature>